<dbReference type="OrthoDB" id="7827720at2"/>
<dbReference type="RefSeq" id="WP_074257241.1">
    <property type="nucleotide sequence ID" value="NZ_FSRL01000001.1"/>
</dbReference>
<evidence type="ECO:0000256" key="1">
    <source>
        <dbReference type="SAM" id="SignalP"/>
    </source>
</evidence>
<sequence>MLRAIALALLLPLPALAQEAGGFRSVGLTLDGGGHPAGDYFGILAETRAVYPLGWAELGVDLTLSSAEADSRDLRTAGALLHLTARPAGWVAVGPYVWLGSQSEGRMATALGVEAAVRSPSGWGGELWFGETWGGVLGEEGYATNKGLRVSYDGAGALSGYAELMKDTVNLSAGDEDYYRLAFGVEAPVTVIGDREMTVSLATGQHHFDLLDERENWVSVGISIPLAPAGPRKPDFSSRRGVTHYLPMP</sequence>
<keyword evidence="3" id="KW-1185">Reference proteome</keyword>
<dbReference type="EMBL" id="FSRL01000001">
    <property type="protein sequence ID" value="SIO18519.1"/>
    <property type="molecule type" value="Genomic_DNA"/>
</dbReference>
<dbReference type="Proteomes" id="UP000184932">
    <property type="component" value="Unassembled WGS sequence"/>
</dbReference>
<reference evidence="3" key="1">
    <citation type="submission" date="2016-11" db="EMBL/GenBank/DDBJ databases">
        <authorList>
            <person name="Varghese N."/>
            <person name="Submissions S."/>
        </authorList>
    </citation>
    <scope>NUCLEOTIDE SEQUENCE [LARGE SCALE GENOMIC DNA]</scope>
    <source>
        <strain evidence="3">DSM 29440</strain>
    </source>
</reference>
<protein>
    <recommendedName>
        <fullName evidence="4">Cellulose biosynthesis protein BcsS</fullName>
    </recommendedName>
</protein>
<name>A0A1N6HFS6_9RHOB</name>
<keyword evidence="1" id="KW-0732">Signal</keyword>
<feature type="chain" id="PRO_5013178770" description="Cellulose biosynthesis protein BcsS" evidence="1">
    <location>
        <begin position="18"/>
        <end position="249"/>
    </location>
</feature>
<dbReference type="STRING" id="1217970.SAMN05444002_3329"/>
<accession>A0A1N6HFS6</accession>
<evidence type="ECO:0008006" key="4">
    <source>
        <dbReference type="Google" id="ProtNLM"/>
    </source>
</evidence>
<evidence type="ECO:0000313" key="2">
    <source>
        <dbReference type="EMBL" id="SIO18519.1"/>
    </source>
</evidence>
<feature type="signal peptide" evidence="1">
    <location>
        <begin position="1"/>
        <end position="17"/>
    </location>
</feature>
<organism evidence="2 3">
    <name type="scientific">Vannielia litorea</name>
    <dbReference type="NCBI Taxonomy" id="1217970"/>
    <lineage>
        <taxon>Bacteria</taxon>
        <taxon>Pseudomonadati</taxon>
        <taxon>Pseudomonadota</taxon>
        <taxon>Alphaproteobacteria</taxon>
        <taxon>Rhodobacterales</taxon>
        <taxon>Paracoccaceae</taxon>
        <taxon>Vannielia</taxon>
    </lineage>
</organism>
<evidence type="ECO:0000313" key="3">
    <source>
        <dbReference type="Proteomes" id="UP000184932"/>
    </source>
</evidence>
<proteinExistence type="predicted"/>
<dbReference type="AlphaFoldDB" id="A0A1N6HFS6"/>
<gene>
    <name evidence="2" type="ORF">SAMN05444002_3329</name>
</gene>